<dbReference type="EMBL" id="KB007886">
    <property type="protein sequence ID" value="ELR22217.1"/>
    <property type="molecule type" value="Genomic_DNA"/>
</dbReference>
<evidence type="ECO:0000256" key="1">
    <source>
        <dbReference type="ARBA" id="ARBA00004127"/>
    </source>
</evidence>
<dbReference type="RefSeq" id="XP_004348731.1">
    <property type="nucleotide sequence ID" value="XM_004348681.1"/>
</dbReference>
<dbReference type="VEuPathDB" id="AmoebaDB:ACA1_035470"/>
<dbReference type="GeneID" id="14923145"/>
<proteinExistence type="predicted"/>
<comment type="subcellular location">
    <subcellularLocation>
        <location evidence="1">Endomembrane system</location>
        <topology evidence="1">Multi-pass membrane protein</topology>
    </subcellularLocation>
</comment>
<feature type="compositionally biased region" description="Acidic residues" evidence="7">
    <location>
        <begin position="86"/>
        <end position="98"/>
    </location>
</feature>
<keyword evidence="5" id="KW-0406">Ion transport</keyword>
<sequence>MADQSPEPTPPHREVVDFTQSAPAAIVTTVAADETRPRGSTSGSIPTVVVQDFDEGAALRRARSNSRKKKKKKQKAHKKSTTETETGSESDTEDEAEESSSSSSSSESDDEEEEQEEKKAPPKKTRFDVPKKAKKDKSALAPRSSVDVAALRRSEDWRGAPRASIDYFADIRNPPRYSVDLRRSEDRHRYSEIAGDAFMRRRSFGTRGTALTVEPLDEQEEDLFGRRSREMPALFGIRPSWSGRESVDRRRFTQQLDNELRAPHPVHQSNILALIGNIIYAALFGWIIAAAYMAAAGVLWLSQVGKPYAYMCKKLAGYYLWPFGKYLTVGSYGAYVDTRPAGYGAMSASKKDDTLEPFTESTSLLTSQSKRSPVMTEEAYVEVYDDFQAYEVGGAAKAIWSIVAAFLTVIHAAIAAICWIVVVSIPMSKVHQVGIKMAWHDPLAVRITSSAKMDGEIELSTEQAFSLSYVSYQALGVNVVLLNMTPCILIVVLFELVIPHEYHPPSVIFALMCLFGIVPLAYIIGTATNFTVGAMLNAIFGVSIEIILYSSAIRRGGLETLVQAGVTGSVLGDLLLIPGLSMLAGGIKYKEQRFSPAVAGVSSVLLVISVIGAFTPTIVWLVYGEYHFSCQSCTFFNGTEACQACDFVRVTDYDSSPVYIHAVRPLMYACSIILPFAYLVGLLFTLKTHSYIFENDAPRWTIRKSSIVLGISIALFAIVSEGLVAVMEPALHDLGINQTFAGLTLMALVPSSAEYVNAIQFALNNQIALSMEIGASSAVQICLIMMPILVGFSAFVNHLNSANSFILVFPLFSVFAIIMSVIIVNYISIEGVTNYFKGASLTIIYLLFVAAFFFSQHVTV</sequence>
<organism evidence="11 12">
    <name type="scientific">Acanthamoeba castellanii (strain ATCC 30010 / Neff)</name>
    <dbReference type="NCBI Taxonomy" id="1257118"/>
    <lineage>
        <taxon>Eukaryota</taxon>
        <taxon>Amoebozoa</taxon>
        <taxon>Discosea</taxon>
        <taxon>Longamoebia</taxon>
        <taxon>Centramoebida</taxon>
        <taxon>Acanthamoebidae</taxon>
        <taxon>Acanthamoeba</taxon>
    </lineage>
</organism>
<evidence type="ECO:0000313" key="12">
    <source>
        <dbReference type="Proteomes" id="UP000011083"/>
    </source>
</evidence>
<evidence type="ECO:0000313" key="11">
    <source>
        <dbReference type="EMBL" id="ELR22217.1"/>
    </source>
</evidence>
<dbReference type="Pfam" id="PF01699">
    <property type="entry name" value="Na_Ca_ex"/>
    <property type="match status" value="2"/>
</dbReference>
<dbReference type="GO" id="GO:0015369">
    <property type="term" value="F:calcium:proton antiporter activity"/>
    <property type="evidence" value="ECO:0007669"/>
    <property type="project" value="TreeGrafter"/>
</dbReference>
<feature type="domain" description="Sodium/calcium exchanger membrane region" evidence="9">
    <location>
        <begin position="707"/>
        <end position="853"/>
    </location>
</feature>
<accession>L8HAF4</accession>
<dbReference type="GO" id="GO:0006874">
    <property type="term" value="P:intracellular calcium ion homeostasis"/>
    <property type="evidence" value="ECO:0007669"/>
    <property type="project" value="TreeGrafter"/>
</dbReference>
<dbReference type="InterPro" id="IPR004837">
    <property type="entry name" value="NaCa_Exmemb"/>
</dbReference>
<evidence type="ECO:0000256" key="8">
    <source>
        <dbReference type="SAM" id="Phobius"/>
    </source>
</evidence>
<keyword evidence="12" id="KW-1185">Reference proteome</keyword>
<dbReference type="KEGG" id="acan:ACA1_035470"/>
<feature type="transmembrane region" description="Helical" evidence="8">
    <location>
        <begin position="530"/>
        <end position="549"/>
    </location>
</feature>
<evidence type="ECO:0000256" key="4">
    <source>
        <dbReference type="ARBA" id="ARBA00022989"/>
    </source>
</evidence>
<feature type="transmembrane region" description="Helical" evidence="8">
    <location>
        <begin position="666"/>
        <end position="686"/>
    </location>
</feature>
<reference evidence="11 12" key="1">
    <citation type="journal article" date="2013" name="Genome Biol.">
        <title>Genome of Acanthamoeba castellanii highlights extensive lateral gene transfer and early evolution of tyrosine kinase signaling.</title>
        <authorList>
            <person name="Clarke M."/>
            <person name="Lohan A.J."/>
            <person name="Liu B."/>
            <person name="Lagkouvardos I."/>
            <person name="Roy S."/>
            <person name="Zafar N."/>
            <person name="Bertelli C."/>
            <person name="Schilde C."/>
            <person name="Kianianmomeni A."/>
            <person name="Burglin T.R."/>
            <person name="Frech C."/>
            <person name="Turcotte B."/>
            <person name="Kopec K.O."/>
            <person name="Synnott J.M."/>
            <person name="Choo C."/>
            <person name="Paponov I."/>
            <person name="Finkler A."/>
            <person name="Soon Heng Tan C."/>
            <person name="Hutchins A.P."/>
            <person name="Weinmeier T."/>
            <person name="Rattei T."/>
            <person name="Chu J.S."/>
            <person name="Gimenez G."/>
            <person name="Irimia M."/>
            <person name="Rigden D.J."/>
            <person name="Fitzpatrick D.A."/>
            <person name="Lorenzo-Morales J."/>
            <person name="Bateman A."/>
            <person name="Chiu C.H."/>
            <person name="Tang P."/>
            <person name="Hegemann P."/>
            <person name="Fromm H."/>
            <person name="Raoult D."/>
            <person name="Greub G."/>
            <person name="Miranda-Saavedra D."/>
            <person name="Chen N."/>
            <person name="Nash P."/>
            <person name="Ginger M.L."/>
            <person name="Horn M."/>
            <person name="Schaap P."/>
            <person name="Caler L."/>
            <person name="Loftus B."/>
        </authorList>
    </citation>
    <scope>NUCLEOTIDE SEQUENCE [LARGE SCALE GENOMIC DNA]</scope>
    <source>
        <strain evidence="11 12">Neff</strain>
    </source>
</reference>
<keyword evidence="6 8" id="KW-0472">Membrane</keyword>
<evidence type="ECO:0000259" key="10">
    <source>
        <dbReference type="Pfam" id="PF03733"/>
    </source>
</evidence>
<keyword evidence="4 8" id="KW-1133">Transmembrane helix</keyword>
<evidence type="ECO:0000256" key="5">
    <source>
        <dbReference type="ARBA" id="ARBA00023065"/>
    </source>
</evidence>
<dbReference type="Pfam" id="PF03733">
    <property type="entry name" value="YccF"/>
    <property type="match status" value="1"/>
</dbReference>
<dbReference type="Proteomes" id="UP000011083">
    <property type="component" value="Unassembled WGS sequence"/>
</dbReference>
<feature type="transmembrane region" description="Helical" evidence="8">
    <location>
        <begin position="739"/>
        <end position="763"/>
    </location>
</feature>
<feature type="domain" description="Inner membrane component" evidence="10">
    <location>
        <begin position="275"/>
        <end position="325"/>
    </location>
</feature>
<feature type="transmembrane region" description="Helical" evidence="8">
    <location>
        <begin position="597"/>
        <end position="623"/>
    </location>
</feature>
<dbReference type="GO" id="GO:0012505">
    <property type="term" value="C:endomembrane system"/>
    <property type="evidence" value="ECO:0007669"/>
    <property type="project" value="UniProtKB-SubCell"/>
</dbReference>
<dbReference type="PANTHER" id="PTHR31503">
    <property type="entry name" value="VACUOLAR CALCIUM ION TRANSPORTER"/>
    <property type="match status" value="1"/>
</dbReference>
<dbReference type="InterPro" id="IPR004713">
    <property type="entry name" value="CaH_exchang"/>
</dbReference>
<dbReference type="InterPro" id="IPR005185">
    <property type="entry name" value="YccF"/>
</dbReference>
<feature type="compositionally biased region" description="Basic and acidic residues" evidence="7">
    <location>
        <begin position="116"/>
        <end position="131"/>
    </location>
</feature>
<dbReference type="OrthoDB" id="16982at2759"/>
<dbReference type="Gene3D" id="1.20.1420.30">
    <property type="entry name" value="NCX, central ion-binding region"/>
    <property type="match status" value="1"/>
</dbReference>
<feature type="transmembrane region" description="Helical" evidence="8">
    <location>
        <begin position="707"/>
        <end position="727"/>
    </location>
</feature>
<evidence type="ECO:0000259" key="9">
    <source>
        <dbReference type="Pfam" id="PF01699"/>
    </source>
</evidence>
<dbReference type="GO" id="GO:0005774">
    <property type="term" value="C:vacuolar membrane"/>
    <property type="evidence" value="ECO:0007669"/>
    <property type="project" value="UniProtKB-ARBA"/>
</dbReference>
<dbReference type="AlphaFoldDB" id="L8HAF4"/>
<dbReference type="PANTHER" id="PTHR31503:SF10">
    <property type="entry name" value="VNX1 PROTEIN"/>
    <property type="match status" value="1"/>
</dbReference>
<gene>
    <name evidence="11" type="ORF">ACA1_035470</name>
</gene>
<feature type="region of interest" description="Disordered" evidence="7">
    <location>
        <begin position="1"/>
        <end position="148"/>
    </location>
</feature>
<name>L8HAF4_ACACF</name>
<keyword evidence="3 8" id="KW-0812">Transmembrane</keyword>
<feature type="compositionally biased region" description="Basic residues" evidence="7">
    <location>
        <begin position="60"/>
        <end position="79"/>
    </location>
</feature>
<feature type="transmembrane region" description="Helical" evidence="8">
    <location>
        <begin position="278"/>
        <end position="301"/>
    </location>
</feature>
<evidence type="ECO:0000256" key="6">
    <source>
        <dbReference type="ARBA" id="ARBA00023136"/>
    </source>
</evidence>
<feature type="transmembrane region" description="Helical" evidence="8">
    <location>
        <begin position="475"/>
        <end position="494"/>
    </location>
</feature>
<evidence type="ECO:0000256" key="7">
    <source>
        <dbReference type="SAM" id="MobiDB-lite"/>
    </source>
</evidence>
<feature type="transmembrane region" description="Helical" evidence="8">
    <location>
        <begin position="775"/>
        <end position="796"/>
    </location>
</feature>
<feature type="transmembrane region" description="Helical" evidence="8">
    <location>
        <begin position="506"/>
        <end position="524"/>
    </location>
</feature>
<feature type="transmembrane region" description="Helical" evidence="8">
    <location>
        <begin position="839"/>
        <end position="858"/>
    </location>
</feature>
<feature type="domain" description="Sodium/calcium exchanger membrane region" evidence="9">
    <location>
        <begin position="508"/>
        <end position="617"/>
    </location>
</feature>
<feature type="transmembrane region" description="Helical" evidence="8">
    <location>
        <begin position="398"/>
        <end position="422"/>
    </location>
</feature>
<evidence type="ECO:0000256" key="3">
    <source>
        <dbReference type="ARBA" id="ARBA00022692"/>
    </source>
</evidence>
<feature type="transmembrane region" description="Helical" evidence="8">
    <location>
        <begin position="802"/>
        <end position="827"/>
    </location>
</feature>
<keyword evidence="2" id="KW-0813">Transport</keyword>
<protein>
    <submittedName>
        <fullName evidence="11">Cation exchanger, putative</fullName>
    </submittedName>
</protein>
<evidence type="ECO:0000256" key="2">
    <source>
        <dbReference type="ARBA" id="ARBA00022448"/>
    </source>
</evidence>
<dbReference type="InterPro" id="IPR044880">
    <property type="entry name" value="NCX_ion-bd_dom_sf"/>
</dbReference>